<accession>A0A1H5CB22</accession>
<keyword evidence="3" id="KW-1185">Reference proteome</keyword>
<evidence type="ECO:0000313" key="3">
    <source>
        <dbReference type="Proteomes" id="UP000182241"/>
    </source>
</evidence>
<gene>
    <name evidence="2" type="ORF">SAMN04489793_5366</name>
</gene>
<organism evidence="2 3">
    <name type="scientific">Tsukamurella tyrosinosolvens</name>
    <dbReference type="NCBI Taxonomy" id="57704"/>
    <lineage>
        <taxon>Bacteria</taxon>
        <taxon>Bacillati</taxon>
        <taxon>Actinomycetota</taxon>
        <taxon>Actinomycetes</taxon>
        <taxon>Mycobacteriales</taxon>
        <taxon>Tsukamurellaceae</taxon>
        <taxon>Tsukamurella</taxon>
    </lineage>
</organism>
<evidence type="ECO:0000256" key="1">
    <source>
        <dbReference type="SAM" id="MobiDB-lite"/>
    </source>
</evidence>
<feature type="compositionally biased region" description="Low complexity" evidence="1">
    <location>
        <begin position="179"/>
        <end position="210"/>
    </location>
</feature>
<dbReference type="RefSeq" id="WP_068742455.1">
    <property type="nucleotide sequence ID" value="NZ_CBDRGN010000002.1"/>
</dbReference>
<dbReference type="EMBL" id="FNSA01000003">
    <property type="protein sequence ID" value="SED63678.1"/>
    <property type="molecule type" value="Genomic_DNA"/>
</dbReference>
<feature type="region of interest" description="Disordered" evidence="1">
    <location>
        <begin position="179"/>
        <end position="214"/>
    </location>
</feature>
<reference evidence="3" key="1">
    <citation type="submission" date="2016-10" db="EMBL/GenBank/DDBJ databases">
        <authorList>
            <person name="Varghese N."/>
            <person name="Submissions S."/>
        </authorList>
    </citation>
    <scope>NUCLEOTIDE SEQUENCE [LARGE SCALE GENOMIC DNA]</scope>
    <source>
        <strain evidence="3">DSM 44234</strain>
    </source>
</reference>
<name>A0A1H5CB22_TSUTY</name>
<sequence>MSEAGAAAPEDPIDLEAWRTANELSVPFSEALDLWAETAHAALVELAGRYGSFISFAELAARAQADAGVATRAPVRLWVAALQRRVTDRCQAAGEPPLVSLMVAHDQTVGEGYAYAVAAADLPVPENLDQHAAAARFACYLHFGATVPAGAAPQLTPKLEEARRAAAARVARVKPAKAASNGRVVKARTPAAPRAAKAPSARPVKAAAPAKPEPRPAKLCPNCFTQLAANGECGFC</sequence>
<protein>
    <submittedName>
        <fullName evidence="2">Uncharacterized protein</fullName>
    </submittedName>
</protein>
<proteinExistence type="predicted"/>
<dbReference type="STRING" id="57704.SAMN04489793_5366"/>
<evidence type="ECO:0000313" key="2">
    <source>
        <dbReference type="EMBL" id="SED63678.1"/>
    </source>
</evidence>
<dbReference type="AlphaFoldDB" id="A0A1H5CB22"/>
<dbReference type="Proteomes" id="UP000182241">
    <property type="component" value="Unassembled WGS sequence"/>
</dbReference>
<dbReference type="OrthoDB" id="5916883at2"/>